<dbReference type="SUPFAM" id="SSF52540">
    <property type="entry name" value="P-loop containing nucleoside triphosphate hydrolases"/>
    <property type="match status" value="1"/>
</dbReference>
<reference evidence="1" key="3">
    <citation type="submission" date="2025-09" db="UniProtKB">
        <authorList>
            <consortium name="Ensembl"/>
        </authorList>
    </citation>
    <scope>IDENTIFICATION</scope>
</reference>
<proteinExistence type="predicted"/>
<dbReference type="AlphaFoldDB" id="A0A8C6N9J7"/>
<dbReference type="Ensembl" id="ENSMUNT00000008670.2">
    <property type="protein sequence ID" value="ENSMUNP00000007498.2"/>
    <property type="gene ID" value="ENSMUNG00000005999.2"/>
</dbReference>
<name>A0A8C6N9J7_MELUD</name>
<evidence type="ECO:0000313" key="1">
    <source>
        <dbReference type="Ensembl" id="ENSMUNP00000007498.2"/>
    </source>
</evidence>
<dbReference type="InterPro" id="IPR013641">
    <property type="entry name" value="KTI12/PSTK"/>
</dbReference>
<dbReference type="InterPro" id="IPR052648">
    <property type="entry name" value="Ser-tRNA(Sec)_kinase"/>
</dbReference>
<dbReference type="OrthoDB" id="9972657at2759"/>
<dbReference type="Proteomes" id="UP000694405">
    <property type="component" value="Chromosome 4"/>
</dbReference>
<dbReference type="PANTHER" id="PTHR20873">
    <property type="entry name" value="L-SERYL-TRNA(SEC) KINASE"/>
    <property type="match status" value="1"/>
</dbReference>
<dbReference type="NCBIfam" id="TIGR03575">
    <property type="entry name" value="selen_PSTK_euk"/>
    <property type="match status" value="1"/>
</dbReference>
<dbReference type="InterPro" id="IPR020028">
    <property type="entry name" value="L-seryl-tRNA_Sec_kinase_euk"/>
</dbReference>
<reference evidence="1" key="2">
    <citation type="submission" date="2025-08" db="UniProtKB">
        <authorList>
            <consortium name="Ensembl"/>
        </authorList>
    </citation>
    <scope>IDENTIFICATION</scope>
</reference>
<dbReference type="PANTHER" id="PTHR20873:SF0">
    <property type="entry name" value="L-SERYL-TRNA(SEC) KINASE"/>
    <property type="match status" value="1"/>
</dbReference>
<dbReference type="GO" id="GO:0016301">
    <property type="term" value="F:kinase activity"/>
    <property type="evidence" value="ECO:0007669"/>
    <property type="project" value="TreeGrafter"/>
</dbReference>
<reference evidence="1" key="1">
    <citation type="submission" date="2020-03" db="EMBL/GenBank/DDBJ databases">
        <title>Melopsittacus undulatus (budgerigar) genome, bMelUnd1, maternal haplotype with Z.</title>
        <authorList>
            <person name="Gedman G."/>
            <person name="Mountcastle J."/>
            <person name="Haase B."/>
            <person name="Formenti G."/>
            <person name="Wright T."/>
            <person name="Apodaca J."/>
            <person name="Pelan S."/>
            <person name="Chow W."/>
            <person name="Rhie A."/>
            <person name="Howe K."/>
            <person name="Fedrigo O."/>
            <person name="Jarvis E.D."/>
        </authorList>
    </citation>
    <scope>NUCLEOTIDE SEQUENCE [LARGE SCALE GENOMIC DNA]</scope>
</reference>
<protein>
    <submittedName>
        <fullName evidence="1">Uncharacterized protein</fullName>
    </submittedName>
</protein>
<accession>A0A8V5G1S5</accession>
<accession>A0A8C6N9J7</accession>
<sequence length="351" mass="39429">MRMSGARLGLCVLCGLPASGKSTLARGLRRRLPQHQGWACALLTYDELIPPEAFRAREPGAEPDPSLPHWKQSRRELLQCLERLLQALLTGDPLAAPGPTSQPAWERFLACCHRQGLLRSMEGGGHRYCAQTAGSGPLYIILDDNFYYQSMRYEVFQLARKYSLSYCQIFLESPLECCLQRNRLRSHPLPDQTIHLMASKIEMPDLKKNAWEQNSLILQSSDCTSENEQIIALLAAALENPVKQTEENTEQKEADRNICAASAVHQADQTCRRLVSQAMKEARDKNILPSELKSLAEELNKLKAEFLEDVRQGNSLKSQLSVQNQCSDPDTSGISVFQLEAANIVNKYIFK</sequence>
<gene>
    <name evidence="1" type="primary">LOC115947374</name>
</gene>
<dbReference type="Gene3D" id="3.40.50.300">
    <property type="entry name" value="P-loop containing nucleotide triphosphate hydrolases"/>
    <property type="match status" value="1"/>
</dbReference>
<organism evidence="1 2">
    <name type="scientific">Melopsittacus undulatus</name>
    <name type="common">Budgerigar</name>
    <name type="synonym">Psittacus undulatus</name>
    <dbReference type="NCBI Taxonomy" id="13146"/>
    <lineage>
        <taxon>Eukaryota</taxon>
        <taxon>Metazoa</taxon>
        <taxon>Chordata</taxon>
        <taxon>Craniata</taxon>
        <taxon>Vertebrata</taxon>
        <taxon>Euteleostomi</taxon>
        <taxon>Archelosauria</taxon>
        <taxon>Archosauria</taxon>
        <taxon>Dinosauria</taxon>
        <taxon>Saurischia</taxon>
        <taxon>Theropoda</taxon>
        <taxon>Coelurosauria</taxon>
        <taxon>Aves</taxon>
        <taxon>Neognathae</taxon>
        <taxon>Neoaves</taxon>
        <taxon>Telluraves</taxon>
        <taxon>Australaves</taxon>
        <taxon>Psittaciformes</taxon>
        <taxon>Psittaculidae</taxon>
        <taxon>Melopsittacus</taxon>
    </lineage>
</organism>
<evidence type="ECO:0000313" key="2">
    <source>
        <dbReference type="Proteomes" id="UP000694405"/>
    </source>
</evidence>
<keyword evidence="2" id="KW-1185">Reference proteome</keyword>
<dbReference type="Pfam" id="PF13671">
    <property type="entry name" value="AAA_33"/>
    <property type="match status" value="1"/>
</dbReference>
<dbReference type="InterPro" id="IPR027417">
    <property type="entry name" value="P-loop_NTPase"/>
</dbReference>
<dbReference type="GO" id="GO:0000049">
    <property type="term" value="F:tRNA binding"/>
    <property type="evidence" value="ECO:0007669"/>
    <property type="project" value="TreeGrafter"/>
</dbReference>
<dbReference type="Pfam" id="PF08433">
    <property type="entry name" value="KTI12"/>
    <property type="match status" value="1"/>
</dbReference>